<evidence type="ECO:0000256" key="1">
    <source>
        <dbReference type="ARBA" id="ARBA00004383"/>
    </source>
</evidence>
<keyword evidence="6" id="KW-0812">Transmembrane</keyword>
<dbReference type="InterPro" id="IPR037682">
    <property type="entry name" value="TonB_C"/>
</dbReference>
<dbReference type="NCBIfam" id="TIGR01352">
    <property type="entry name" value="tonB_Cterm"/>
    <property type="match status" value="1"/>
</dbReference>
<gene>
    <name evidence="12" type="primary">tonB</name>
    <name evidence="12" type="ORF">ZMTM_22050</name>
</gene>
<dbReference type="KEGG" id="mpau:ZMTM_22050"/>
<comment type="subcellular location">
    <subcellularLocation>
        <location evidence="1">Cell inner membrane</location>
        <topology evidence="1">Single-pass membrane protein</topology>
        <orientation evidence="1">Periplasmic side</orientation>
    </subcellularLocation>
</comment>
<dbReference type="PANTHER" id="PTHR33446:SF2">
    <property type="entry name" value="PROTEIN TONB"/>
    <property type="match status" value="1"/>
</dbReference>
<dbReference type="PANTHER" id="PTHR33446">
    <property type="entry name" value="PROTEIN TONB-RELATED"/>
    <property type="match status" value="1"/>
</dbReference>
<evidence type="ECO:0000259" key="11">
    <source>
        <dbReference type="PROSITE" id="PS52015"/>
    </source>
</evidence>
<dbReference type="SUPFAM" id="SSF74653">
    <property type="entry name" value="TolA/TonB C-terminal domain"/>
    <property type="match status" value="1"/>
</dbReference>
<keyword evidence="9" id="KW-0472">Membrane</keyword>
<feature type="compositionally biased region" description="Pro residues" evidence="10">
    <location>
        <begin position="108"/>
        <end position="120"/>
    </location>
</feature>
<sequence length="225" mass="24227">MLALSLGLHAMLLLSLPNLLQIKKQLPTVLQVEMAKTEAPAPVAQPEPSPEPPAPQKNITPKPDIKPAPIKSSPAPINNDVPRPVEHMAETSPVISTAQKAEEAPVVVVPPPPPEPPKPVGPSQQDIDAARNQYGTELANALARYKQYPKIAQMRGYQGDVLVDVQMDSNGNVTSSKIHQSSGYESLDNQALDMVKKASPLPPPPVLLRGRSFNVLVPVSFHLQE</sequence>
<dbReference type="GO" id="GO:0055085">
    <property type="term" value="P:transmembrane transport"/>
    <property type="evidence" value="ECO:0007669"/>
    <property type="project" value="InterPro"/>
</dbReference>
<feature type="domain" description="TonB C-terminal" evidence="11">
    <location>
        <begin position="133"/>
        <end position="225"/>
    </location>
</feature>
<comment type="similarity">
    <text evidence="2">Belongs to the TonB family.</text>
</comment>
<evidence type="ECO:0000313" key="13">
    <source>
        <dbReference type="Proteomes" id="UP000826722"/>
    </source>
</evidence>
<dbReference type="EMBL" id="AP024110">
    <property type="protein sequence ID" value="BCM25946.1"/>
    <property type="molecule type" value="Genomic_DNA"/>
</dbReference>
<dbReference type="GO" id="GO:0098797">
    <property type="term" value="C:plasma membrane protein complex"/>
    <property type="evidence" value="ECO:0007669"/>
    <property type="project" value="TreeGrafter"/>
</dbReference>
<feature type="compositionally biased region" description="Pro residues" evidence="10">
    <location>
        <begin position="43"/>
        <end position="55"/>
    </location>
</feature>
<dbReference type="Gene3D" id="3.30.1150.10">
    <property type="match status" value="1"/>
</dbReference>
<dbReference type="InterPro" id="IPR006260">
    <property type="entry name" value="TonB/TolA_C"/>
</dbReference>
<evidence type="ECO:0000256" key="8">
    <source>
        <dbReference type="ARBA" id="ARBA00022989"/>
    </source>
</evidence>
<evidence type="ECO:0000256" key="7">
    <source>
        <dbReference type="ARBA" id="ARBA00022927"/>
    </source>
</evidence>
<keyword evidence="13" id="KW-1185">Reference proteome</keyword>
<feature type="region of interest" description="Disordered" evidence="10">
    <location>
        <begin position="37"/>
        <end position="87"/>
    </location>
</feature>
<evidence type="ECO:0000313" key="12">
    <source>
        <dbReference type="EMBL" id="BCM25946.1"/>
    </source>
</evidence>
<keyword evidence="4" id="KW-1003">Cell membrane</keyword>
<accession>A0A8D5JRZ3</accession>
<dbReference type="GO" id="GO:0015031">
    <property type="term" value="P:protein transport"/>
    <property type="evidence" value="ECO:0007669"/>
    <property type="project" value="UniProtKB-KW"/>
</dbReference>
<evidence type="ECO:0000256" key="5">
    <source>
        <dbReference type="ARBA" id="ARBA00022519"/>
    </source>
</evidence>
<feature type="region of interest" description="Disordered" evidence="10">
    <location>
        <begin position="99"/>
        <end position="126"/>
    </location>
</feature>
<keyword evidence="3" id="KW-0813">Transport</keyword>
<protein>
    <submittedName>
        <fullName evidence="12">Protein TonB</fullName>
    </submittedName>
</protein>
<dbReference type="Pfam" id="PF03544">
    <property type="entry name" value="TonB_C"/>
    <property type="match status" value="1"/>
</dbReference>
<evidence type="ECO:0000256" key="3">
    <source>
        <dbReference type="ARBA" id="ARBA00022448"/>
    </source>
</evidence>
<proteinExistence type="inferred from homology"/>
<evidence type="ECO:0000256" key="9">
    <source>
        <dbReference type="ARBA" id="ARBA00023136"/>
    </source>
</evidence>
<dbReference type="PROSITE" id="PS52015">
    <property type="entry name" value="TONB_CTD"/>
    <property type="match status" value="1"/>
</dbReference>
<dbReference type="GO" id="GO:0031992">
    <property type="term" value="F:energy transducer activity"/>
    <property type="evidence" value="ECO:0007669"/>
    <property type="project" value="TreeGrafter"/>
</dbReference>
<keyword evidence="7" id="KW-0653">Protein transport</keyword>
<dbReference type="AlphaFoldDB" id="A0A8D5JRZ3"/>
<evidence type="ECO:0000256" key="2">
    <source>
        <dbReference type="ARBA" id="ARBA00006555"/>
    </source>
</evidence>
<evidence type="ECO:0000256" key="10">
    <source>
        <dbReference type="SAM" id="MobiDB-lite"/>
    </source>
</evidence>
<keyword evidence="8" id="KW-1133">Transmembrane helix</keyword>
<evidence type="ECO:0000256" key="6">
    <source>
        <dbReference type="ARBA" id="ARBA00022692"/>
    </source>
</evidence>
<organism evidence="12 13">
    <name type="scientific">Methyloradius palustris</name>
    <dbReference type="NCBI Taxonomy" id="2778876"/>
    <lineage>
        <taxon>Bacteria</taxon>
        <taxon>Pseudomonadati</taxon>
        <taxon>Pseudomonadota</taxon>
        <taxon>Betaproteobacteria</taxon>
        <taxon>Nitrosomonadales</taxon>
        <taxon>Methylophilaceae</taxon>
        <taxon>Methyloradius</taxon>
    </lineage>
</organism>
<keyword evidence="5" id="KW-0997">Cell inner membrane</keyword>
<evidence type="ECO:0000256" key="4">
    <source>
        <dbReference type="ARBA" id="ARBA00022475"/>
    </source>
</evidence>
<reference evidence="12" key="1">
    <citation type="journal article" date="2021" name="Arch. Microbiol.">
        <title>Methyloradius palustris gen. nov., sp. nov., a methanol-oxidizing bacterium isolated from snow.</title>
        <authorList>
            <person name="Miyadera T."/>
            <person name="Kojima H."/>
            <person name="Fukui M."/>
        </authorList>
    </citation>
    <scope>NUCLEOTIDE SEQUENCE</scope>
    <source>
        <strain evidence="12">Zm11</strain>
    </source>
</reference>
<dbReference type="InterPro" id="IPR051045">
    <property type="entry name" value="TonB-dependent_transducer"/>
</dbReference>
<dbReference type="Proteomes" id="UP000826722">
    <property type="component" value="Chromosome"/>
</dbReference>
<name>A0A8D5JRZ3_9PROT</name>